<dbReference type="AlphaFoldDB" id="A0A7M2WT50"/>
<dbReference type="Gene3D" id="3.40.50.1110">
    <property type="entry name" value="SGNH hydrolase"/>
    <property type="match status" value="1"/>
</dbReference>
<proteinExistence type="predicted"/>
<keyword evidence="2" id="KW-0732">Signal</keyword>
<dbReference type="Pfam" id="PF13472">
    <property type="entry name" value="Lipase_GDSL_2"/>
    <property type="match status" value="1"/>
</dbReference>
<gene>
    <name evidence="4" type="ORF">IPV69_21000</name>
</gene>
<dbReference type="GO" id="GO:0004622">
    <property type="term" value="F:phosphatidylcholine lysophospholipase activity"/>
    <property type="evidence" value="ECO:0007669"/>
    <property type="project" value="TreeGrafter"/>
</dbReference>
<name>A0A7M2WT50_9BACT</name>
<dbReference type="InterPro" id="IPR013830">
    <property type="entry name" value="SGNH_hydro"/>
</dbReference>
<dbReference type="InterPro" id="IPR036514">
    <property type="entry name" value="SGNH_hydro_sf"/>
</dbReference>
<feature type="chain" id="PRO_5034025272" evidence="2">
    <location>
        <begin position="25"/>
        <end position="241"/>
    </location>
</feature>
<reference evidence="4 5" key="1">
    <citation type="submission" date="2020-10" db="EMBL/GenBank/DDBJ databases">
        <title>Wide distribution of Phycisphaera-like planctomycetes from WD2101 soil group in peatlands and genome analysis of the first cultivated representative.</title>
        <authorList>
            <person name="Dedysh S.N."/>
            <person name="Beletsky A.V."/>
            <person name="Ivanova A."/>
            <person name="Kulichevskaya I.S."/>
            <person name="Suzina N.E."/>
            <person name="Philippov D.A."/>
            <person name="Rakitin A.L."/>
            <person name="Mardanov A.V."/>
            <person name="Ravin N.V."/>
        </authorList>
    </citation>
    <scope>NUCLEOTIDE SEQUENCE [LARGE SCALE GENOMIC DNA]</scope>
    <source>
        <strain evidence="4 5">M1803</strain>
    </source>
</reference>
<dbReference type="PANTHER" id="PTHR30383:SF26">
    <property type="entry name" value="SGNH HYDROLASE-TYPE ESTERASE DOMAIN-CONTAINING PROTEIN"/>
    <property type="match status" value="1"/>
</dbReference>
<keyword evidence="4" id="KW-0378">Hydrolase</keyword>
<dbReference type="CDD" id="cd00229">
    <property type="entry name" value="SGNH_hydrolase"/>
    <property type="match status" value="1"/>
</dbReference>
<feature type="signal peptide" evidence="2">
    <location>
        <begin position="1"/>
        <end position="24"/>
    </location>
</feature>
<evidence type="ECO:0000256" key="1">
    <source>
        <dbReference type="SAM" id="MobiDB-lite"/>
    </source>
</evidence>
<organism evidence="4 5">
    <name type="scientific">Humisphaera borealis</name>
    <dbReference type="NCBI Taxonomy" id="2807512"/>
    <lineage>
        <taxon>Bacteria</taxon>
        <taxon>Pseudomonadati</taxon>
        <taxon>Planctomycetota</taxon>
        <taxon>Phycisphaerae</taxon>
        <taxon>Tepidisphaerales</taxon>
        <taxon>Tepidisphaeraceae</taxon>
        <taxon>Humisphaera</taxon>
    </lineage>
</organism>
<accession>A0A7M2WT50</accession>
<dbReference type="Proteomes" id="UP000593765">
    <property type="component" value="Chromosome"/>
</dbReference>
<dbReference type="PANTHER" id="PTHR30383">
    <property type="entry name" value="THIOESTERASE 1/PROTEASE 1/LYSOPHOSPHOLIPASE L1"/>
    <property type="match status" value="1"/>
</dbReference>
<evidence type="ECO:0000313" key="5">
    <source>
        <dbReference type="Proteomes" id="UP000593765"/>
    </source>
</evidence>
<evidence type="ECO:0000256" key="2">
    <source>
        <dbReference type="SAM" id="SignalP"/>
    </source>
</evidence>
<sequence length="241" mass="25711">MSQHIARAVATLLISAGLASTAIAADPKPSAADSKPPAAAETKKAAPNPAMAPIKDVAGLPRVLLIGDSISIGYTVPVRKQLEGKANVHRALANCGPTKNGVTGIDKWLGDGKWDVIHFNFGIHDLRHMPDGKRQVEPADYEKNLRTLVEKMKKTGAKVIFATTTPIPAGELNPVRTFGDVGEYNQIALKVMKDTGVTIDDLNAAITPHLAKMQRPKDVHFSEEGSNFLATKVVESIKAAL</sequence>
<dbReference type="SUPFAM" id="SSF52266">
    <property type="entry name" value="SGNH hydrolase"/>
    <property type="match status" value="1"/>
</dbReference>
<dbReference type="RefSeq" id="WP_206291686.1">
    <property type="nucleotide sequence ID" value="NZ_CP063458.1"/>
</dbReference>
<dbReference type="InterPro" id="IPR051532">
    <property type="entry name" value="Ester_Hydrolysis_Enzymes"/>
</dbReference>
<feature type="region of interest" description="Disordered" evidence="1">
    <location>
        <begin position="26"/>
        <end position="48"/>
    </location>
</feature>
<evidence type="ECO:0000313" key="4">
    <source>
        <dbReference type="EMBL" id="QOV88687.1"/>
    </source>
</evidence>
<dbReference type="EMBL" id="CP063458">
    <property type="protein sequence ID" value="QOV88687.1"/>
    <property type="molecule type" value="Genomic_DNA"/>
</dbReference>
<protein>
    <submittedName>
        <fullName evidence="4">SGNH/GDSL hydrolase family protein</fullName>
    </submittedName>
</protein>
<dbReference type="KEGG" id="hbs:IPV69_21000"/>
<evidence type="ECO:0000259" key="3">
    <source>
        <dbReference type="Pfam" id="PF13472"/>
    </source>
</evidence>
<feature type="domain" description="SGNH hydrolase-type esterase" evidence="3">
    <location>
        <begin position="65"/>
        <end position="225"/>
    </location>
</feature>
<keyword evidence="5" id="KW-1185">Reference proteome</keyword>